<reference evidence="4" key="1">
    <citation type="journal article" date="2011" name="Stand. Genomic Sci.">
        <title>Genome sequence of the filamentous, gliding Thiothrix nivea neotype strain (JP2(T)).</title>
        <authorList>
            <person name="Lapidus A."/>
            <person name="Nolan M."/>
            <person name="Lucas S."/>
            <person name="Glavina Del Rio T."/>
            <person name="Tice H."/>
            <person name="Cheng J.F."/>
            <person name="Tapia R."/>
            <person name="Han C."/>
            <person name="Goodwin L."/>
            <person name="Pitluck S."/>
            <person name="Liolios K."/>
            <person name="Pagani I."/>
            <person name="Ivanova N."/>
            <person name="Huntemann M."/>
            <person name="Mavromatis K."/>
            <person name="Mikhailova N."/>
            <person name="Pati A."/>
            <person name="Chen A."/>
            <person name="Palaniappan K."/>
            <person name="Land M."/>
            <person name="Brambilla E.M."/>
            <person name="Rohde M."/>
            <person name="Abt B."/>
            <person name="Verbarg S."/>
            <person name="Goker M."/>
            <person name="Bristow J."/>
            <person name="Eisen J.A."/>
            <person name="Markowitz V."/>
            <person name="Hugenholtz P."/>
            <person name="Kyrpides N.C."/>
            <person name="Klenk H.P."/>
            <person name="Woyke T."/>
        </authorList>
    </citation>
    <scope>NUCLEOTIDE SEQUENCE [LARGE SCALE GENOMIC DNA]</scope>
    <source>
        <strain evidence="4">ATCC 35100 / DSM 5205 / JP2</strain>
    </source>
</reference>
<keyword evidence="2" id="KW-0472">Membrane</keyword>
<sequence length="153" mass="17053">MSKDLPKWMQHANGDIPDPTPDEIAEDSELHHRLAFKWLNNIPLTPEEKRRDDAMWEAISTYYQGMDGKASSLLARVDWQKVFIVTARALAVLAVGALTFQYSKYFAAFGAGAIAFMGQFTMGIFFLVAILQSTNGLQIMTAALGLYLLVNSF</sequence>
<feature type="transmembrane region" description="Helical" evidence="2">
    <location>
        <begin position="106"/>
        <end position="131"/>
    </location>
</feature>
<name>A0A656HJP3_THINJ</name>
<accession>A0A656HJP3</accession>
<keyword evidence="2" id="KW-0812">Transmembrane</keyword>
<evidence type="ECO:0000256" key="2">
    <source>
        <dbReference type="SAM" id="Phobius"/>
    </source>
</evidence>
<evidence type="ECO:0000313" key="4">
    <source>
        <dbReference type="Proteomes" id="UP000005317"/>
    </source>
</evidence>
<keyword evidence="2" id="KW-1133">Transmembrane helix</keyword>
<evidence type="ECO:0000256" key="1">
    <source>
        <dbReference type="SAM" id="MobiDB-lite"/>
    </source>
</evidence>
<gene>
    <name evidence="3" type="ORF">Thini_3204</name>
</gene>
<evidence type="ECO:0000313" key="3">
    <source>
        <dbReference type="EMBL" id="EIJ35726.1"/>
    </source>
</evidence>
<dbReference type="AlphaFoldDB" id="A0A656HJP3"/>
<organism evidence="3 4">
    <name type="scientific">Thiothrix nivea (strain ATCC 35100 / DSM 5205 / JP2)</name>
    <dbReference type="NCBI Taxonomy" id="870187"/>
    <lineage>
        <taxon>Bacteria</taxon>
        <taxon>Pseudomonadati</taxon>
        <taxon>Pseudomonadota</taxon>
        <taxon>Gammaproteobacteria</taxon>
        <taxon>Thiotrichales</taxon>
        <taxon>Thiotrichaceae</taxon>
        <taxon>Thiothrix</taxon>
    </lineage>
</organism>
<dbReference type="Proteomes" id="UP000005317">
    <property type="component" value="Unassembled WGS sequence"/>
</dbReference>
<proteinExistence type="predicted"/>
<dbReference type="EMBL" id="JH651384">
    <property type="protein sequence ID" value="EIJ35726.1"/>
    <property type="molecule type" value="Genomic_DNA"/>
</dbReference>
<dbReference type="RefSeq" id="WP_002709626.1">
    <property type="nucleotide sequence ID" value="NZ_JH651384.1"/>
</dbReference>
<protein>
    <submittedName>
        <fullName evidence="3">Uncharacterized protein</fullName>
    </submittedName>
</protein>
<feature type="region of interest" description="Disordered" evidence="1">
    <location>
        <begin position="1"/>
        <end position="22"/>
    </location>
</feature>
<feature type="transmembrane region" description="Helical" evidence="2">
    <location>
        <begin position="82"/>
        <end position="100"/>
    </location>
</feature>
<keyword evidence="4" id="KW-1185">Reference proteome</keyword>